<evidence type="ECO:0000313" key="4">
    <source>
        <dbReference type="Proteomes" id="UP001201812"/>
    </source>
</evidence>
<proteinExistence type="predicted"/>
<keyword evidence="4" id="KW-1185">Reference proteome</keyword>
<dbReference type="AlphaFoldDB" id="A0AAD4R793"/>
<evidence type="ECO:0000259" key="2">
    <source>
        <dbReference type="Pfam" id="PF04155"/>
    </source>
</evidence>
<evidence type="ECO:0000256" key="1">
    <source>
        <dbReference type="SAM" id="MobiDB-lite"/>
    </source>
</evidence>
<protein>
    <submittedName>
        <fullName evidence="3">Ground-like domain-containing protein</fullName>
    </submittedName>
</protein>
<dbReference type="Proteomes" id="UP001201812">
    <property type="component" value="Unassembled WGS sequence"/>
</dbReference>
<dbReference type="Pfam" id="PF04155">
    <property type="entry name" value="Ground-like"/>
    <property type="match status" value="1"/>
</dbReference>
<comment type="caution">
    <text evidence="3">The sequence shown here is derived from an EMBL/GenBank/DDBJ whole genome shotgun (WGS) entry which is preliminary data.</text>
</comment>
<gene>
    <name evidence="3" type="ORF">DdX_04990</name>
</gene>
<reference evidence="3" key="1">
    <citation type="submission" date="2022-01" db="EMBL/GenBank/DDBJ databases">
        <title>Genome Sequence Resource for Two Populations of Ditylenchus destructor, the Migratory Endoparasitic Phytonematode.</title>
        <authorList>
            <person name="Zhang H."/>
            <person name="Lin R."/>
            <person name="Xie B."/>
        </authorList>
    </citation>
    <scope>NUCLEOTIDE SEQUENCE</scope>
    <source>
        <strain evidence="3">BazhouSP</strain>
    </source>
</reference>
<feature type="compositionally biased region" description="Low complexity" evidence="1">
    <location>
        <begin position="168"/>
        <end position="190"/>
    </location>
</feature>
<dbReference type="EMBL" id="JAKKPZ010000005">
    <property type="protein sequence ID" value="KAI1720744.1"/>
    <property type="molecule type" value="Genomic_DNA"/>
</dbReference>
<sequence length="332" mass="37087">MTDKNISGILLSTSYLSNSALRNRRFLKLIQLFTPLVFLGHSEAFFFMNSGFCQCQPVRPCPTVPACVPTPQVTQPSGCTSGSCPFNGQSPSQYYYTDTAENYVQPSYVALPPQYNIPVSQYVTPSASAYLPTLIDPGVKKYRTTAKSQEHVNDAYTGVKASTKKSTPRATTPRPKPTATRSPKTTPTTTLSEQDILDELYEDDEPPFDLQTFAVADVSARAKDLVPFDIHQKRYHFLRQLKNRLLRQFSAPSVNPRETTNVCNNHKLAKVMVKAMVNDVSISKRLVRRATEMSFNGRKFDVLCAIGDFSYSIYAVEYCEATRGNVTCFAFT</sequence>
<name>A0AAD4R793_9BILA</name>
<accession>A0AAD4R793</accession>
<dbReference type="InterPro" id="IPR007284">
    <property type="entry name" value="Ground-like_dom"/>
</dbReference>
<feature type="region of interest" description="Disordered" evidence="1">
    <location>
        <begin position="151"/>
        <end position="192"/>
    </location>
</feature>
<feature type="domain" description="Ground-like" evidence="2">
    <location>
        <begin position="261"/>
        <end position="331"/>
    </location>
</feature>
<evidence type="ECO:0000313" key="3">
    <source>
        <dbReference type="EMBL" id="KAI1720744.1"/>
    </source>
</evidence>
<organism evidence="3 4">
    <name type="scientific">Ditylenchus destructor</name>
    <dbReference type="NCBI Taxonomy" id="166010"/>
    <lineage>
        <taxon>Eukaryota</taxon>
        <taxon>Metazoa</taxon>
        <taxon>Ecdysozoa</taxon>
        <taxon>Nematoda</taxon>
        <taxon>Chromadorea</taxon>
        <taxon>Rhabditida</taxon>
        <taxon>Tylenchina</taxon>
        <taxon>Tylenchomorpha</taxon>
        <taxon>Sphaerularioidea</taxon>
        <taxon>Anguinidae</taxon>
        <taxon>Anguininae</taxon>
        <taxon>Ditylenchus</taxon>
    </lineage>
</organism>